<keyword evidence="3" id="KW-0175">Coiled coil</keyword>
<dbReference type="EMBL" id="JACHHE010000002">
    <property type="protein sequence ID" value="MBB5179325.1"/>
    <property type="molecule type" value="Genomic_DNA"/>
</dbReference>
<proteinExistence type="inferred from homology"/>
<dbReference type="GO" id="GO:0009424">
    <property type="term" value="C:bacterial-type flagellum hook"/>
    <property type="evidence" value="ECO:0007669"/>
    <property type="project" value="UniProtKB-UniRule"/>
</dbReference>
<evidence type="ECO:0000256" key="1">
    <source>
        <dbReference type="ARBA" id="ARBA00009764"/>
    </source>
</evidence>
<dbReference type="InterPro" id="IPR040026">
    <property type="entry name" value="FliD"/>
</dbReference>
<keyword evidence="8" id="KW-0969">Cilium</keyword>
<keyword evidence="8" id="KW-0282">Flagellum</keyword>
<keyword evidence="4 5" id="KW-0975">Bacterial flagellum</keyword>
<keyword evidence="5" id="KW-0964">Secreted</keyword>
<feature type="domain" description="Flagellar hook-associated protein 2 N-terminal" evidence="6">
    <location>
        <begin position="8"/>
        <end position="103"/>
    </location>
</feature>
<dbReference type="GO" id="GO:0005576">
    <property type="term" value="C:extracellular region"/>
    <property type="evidence" value="ECO:0007669"/>
    <property type="project" value="UniProtKB-SubCell"/>
</dbReference>
<dbReference type="Pfam" id="PF02465">
    <property type="entry name" value="FliD_N"/>
    <property type="match status" value="1"/>
</dbReference>
<dbReference type="RefSeq" id="WP_135504727.1">
    <property type="nucleotide sequence ID" value="NZ_JACHHE010000002.1"/>
</dbReference>
<evidence type="ECO:0000259" key="6">
    <source>
        <dbReference type="Pfam" id="PF02465"/>
    </source>
</evidence>
<dbReference type="GO" id="GO:0009421">
    <property type="term" value="C:bacterial-type flagellum filament cap"/>
    <property type="evidence" value="ECO:0007669"/>
    <property type="project" value="InterPro"/>
</dbReference>
<evidence type="ECO:0000256" key="4">
    <source>
        <dbReference type="ARBA" id="ARBA00023143"/>
    </source>
</evidence>
<keyword evidence="9" id="KW-1185">Reference proteome</keyword>
<feature type="domain" description="Flagellar hook-associated protein 2 C-terminal" evidence="7">
    <location>
        <begin position="224"/>
        <end position="480"/>
    </location>
</feature>
<dbReference type="InterPro" id="IPR003481">
    <property type="entry name" value="FliD_N"/>
</dbReference>
<evidence type="ECO:0000313" key="9">
    <source>
        <dbReference type="Proteomes" id="UP000525923"/>
    </source>
</evidence>
<name>A0A7W8CPM9_9BACL</name>
<accession>A0A7W8CPM9</accession>
<dbReference type="GO" id="GO:0071973">
    <property type="term" value="P:bacterial-type flagellum-dependent cell motility"/>
    <property type="evidence" value="ECO:0007669"/>
    <property type="project" value="TreeGrafter"/>
</dbReference>
<reference evidence="8 9" key="1">
    <citation type="submission" date="2020-08" db="EMBL/GenBank/DDBJ databases">
        <title>Genomic Encyclopedia of Type Strains, Phase IV (KMG-IV): sequencing the most valuable type-strain genomes for metagenomic binning, comparative biology and taxonomic classification.</title>
        <authorList>
            <person name="Goeker M."/>
        </authorList>
    </citation>
    <scope>NUCLEOTIDE SEQUENCE [LARGE SCALE GENOMIC DNA]</scope>
    <source>
        <strain evidence="8 9">DSM 15895</strain>
    </source>
</reference>
<evidence type="ECO:0000313" key="8">
    <source>
        <dbReference type="EMBL" id="MBB5179325.1"/>
    </source>
</evidence>
<dbReference type="AlphaFoldDB" id="A0A7W8CPM9"/>
<dbReference type="PANTHER" id="PTHR30288">
    <property type="entry name" value="FLAGELLAR CAP/ASSEMBLY PROTEIN FLID"/>
    <property type="match status" value="1"/>
</dbReference>
<dbReference type="OrthoDB" id="9776025at2"/>
<comment type="subcellular location">
    <subcellularLocation>
        <location evidence="5">Secreted</location>
    </subcellularLocation>
    <subcellularLocation>
        <location evidence="5">Bacterial flagellum</location>
    </subcellularLocation>
</comment>
<dbReference type="InterPro" id="IPR010809">
    <property type="entry name" value="FliD_C"/>
</dbReference>
<organism evidence="8 9">
    <name type="scientific">Planococcus koreensis</name>
    <dbReference type="NCBI Taxonomy" id="112331"/>
    <lineage>
        <taxon>Bacteria</taxon>
        <taxon>Bacillati</taxon>
        <taxon>Bacillota</taxon>
        <taxon>Bacilli</taxon>
        <taxon>Bacillales</taxon>
        <taxon>Caryophanaceae</taxon>
        <taxon>Planococcus</taxon>
    </lineage>
</organism>
<dbReference type="PANTHER" id="PTHR30288:SF0">
    <property type="entry name" value="FLAGELLAR HOOK-ASSOCIATED PROTEIN 2"/>
    <property type="match status" value="1"/>
</dbReference>
<comment type="subunit">
    <text evidence="2 5">Homopentamer.</text>
</comment>
<comment type="function">
    <text evidence="5">Required for morphogenesis and for the elongation of the flagellar filament by facilitating polymerization of the flagellin monomers at the tip of growing filament. Forms a capping structure, which prevents flagellin subunits (transported through the central channel of the flagellum) from leaking out without polymerization at the distal end.</text>
</comment>
<dbReference type="Proteomes" id="UP000525923">
    <property type="component" value="Unassembled WGS sequence"/>
</dbReference>
<dbReference type="GO" id="GO:0007155">
    <property type="term" value="P:cell adhesion"/>
    <property type="evidence" value="ECO:0007669"/>
    <property type="project" value="InterPro"/>
</dbReference>
<gene>
    <name evidence="8" type="ORF">HNQ44_000749</name>
</gene>
<evidence type="ECO:0000256" key="5">
    <source>
        <dbReference type="RuleBase" id="RU362066"/>
    </source>
</evidence>
<evidence type="ECO:0000256" key="2">
    <source>
        <dbReference type="ARBA" id="ARBA00011255"/>
    </source>
</evidence>
<comment type="similarity">
    <text evidence="1 5">Belongs to the FliD family.</text>
</comment>
<comment type="caution">
    <text evidence="8">The sequence shown here is derived from an EMBL/GenBank/DDBJ whole genome shotgun (WGS) entry which is preliminary data.</text>
</comment>
<protein>
    <recommendedName>
        <fullName evidence="5">Flagellar hook-associated protein 2</fullName>
        <shortName evidence="5">HAP2</shortName>
    </recommendedName>
    <alternativeName>
        <fullName evidence="5">Flagellar cap protein</fullName>
    </alternativeName>
</protein>
<dbReference type="Pfam" id="PF07195">
    <property type="entry name" value="FliD_C"/>
    <property type="match status" value="1"/>
</dbReference>
<keyword evidence="8" id="KW-0966">Cell projection</keyword>
<sequence length="493" mass="53149">MRIGGLATGMDIDQLVKDLMAAEKMPLDKITQQKTWIGWQQDSYRDFNLSLSNLRTSANSLRFTSSFNAFSATSSNTASLSVTTTSSAVQGSYSAEVKSVASSAKLHSTLAIQKTDGTGAAKSTDAIGTGGTITVGGATVTLTGEETYKDVALKLQDATAASSPALRVSFDDTTSRFFVSSKTMGEAQNFSITFDSAALAKQFTGDAALTTVSTNTGAAYGSAGTNGSVELDGILIDGLTTNQTTVNGMTLNLLQVGGPSTITVSSDPAKPLESIKNFVEQYNKAITELETSLLEKRYPDFQPLTDEQRKAMTENEVELWEEKSRSGLMRNDPILRDAVLQLRKAFMDEVEGIAPGNATLISQIGISTGHYSEGARLNIDEDKLKKALADKPDEVMALFTNKTGGLGVGDRVYNELNAAIKSLSTRAGNPGSSVDNSLITKRIKQMDEDISNWQDRLGRVEDRYWRQFTAMEKAMNTMNQQSVWMQSNMFGGM</sequence>
<evidence type="ECO:0000256" key="3">
    <source>
        <dbReference type="ARBA" id="ARBA00023054"/>
    </source>
</evidence>
<evidence type="ECO:0000259" key="7">
    <source>
        <dbReference type="Pfam" id="PF07195"/>
    </source>
</evidence>